<proteinExistence type="predicted"/>
<organism evidence="2 3">
    <name type="scientific">Paracraurococcus lichenis</name>
    <dbReference type="NCBI Taxonomy" id="3064888"/>
    <lineage>
        <taxon>Bacteria</taxon>
        <taxon>Pseudomonadati</taxon>
        <taxon>Pseudomonadota</taxon>
        <taxon>Alphaproteobacteria</taxon>
        <taxon>Acetobacterales</taxon>
        <taxon>Roseomonadaceae</taxon>
        <taxon>Paracraurococcus</taxon>
    </lineage>
</organism>
<evidence type="ECO:0000313" key="3">
    <source>
        <dbReference type="Proteomes" id="UP001243009"/>
    </source>
</evidence>
<feature type="region of interest" description="Disordered" evidence="1">
    <location>
        <begin position="157"/>
        <end position="183"/>
    </location>
</feature>
<evidence type="ECO:0008006" key="4">
    <source>
        <dbReference type="Google" id="ProtNLM"/>
    </source>
</evidence>
<comment type="caution">
    <text evidence="2">The sequence shown here is derived from an EMBL/GenBank/DDBJ whole genome shotgun (WGS) entry which is preliminary data.</text>
</comment>
<evidence type="ECO:0000256" key="1">
    <source>
        <dbReference type="SAM" id="MobiDB-lite"/>
    </source>
</evidence>
<dbReference type="Proteomes" id="UP001243009">
    <property type="component" value="Unassembled WGS sequence"/>
</dbReference>
<protein>
    <recommendedName>
        <fullName evidence="4">Transposase</fullName>
    </recommendedName>
</protein>
<sequence>MMLPDPQAVRPSASKPMCRMNARDIGAGGASSCGVAGQAPPGAAARLRASARQKAATTTLGHTGIEQRSGNDDLTKPATEQVSWCCVPCDGSGVALHRDFRKPDPATQAWRRRVAVAVVEAGSMRVEAAAAVGVNRRFLGEWVGAALQLGDAALEARRRGRRPGKQKPLSPAQERRTRRPIAERCPDQLKPIRRQGTWAYLPVDEIRLA</sequence>
<name>A0ABT9E499_9PROT</name>
<evidence type="ECO:0000313" key="2">
    <source>
        <dbReference type="EMBL" id="MDO9710922.1"/>
    </source>
</evidence>
<dbReference type="RefSeq" id="WP_305105782.1">
    <property type="nucleotide sequence ID" value="NZ_JAUTWS010000022.1"/>
</dbReference>
<keyword evidence="3" id="KW-1185">Reference proteome</keyword>
<gene>
    <name evidence="2" type="ORF">Q7A36_21405</name>
</gene>
<dbReference type="EMBL" id="JAUTWS010000022">
    <property type="protein sequence ID" value="MDO9710922.1"/>
    <property type="molecule type" value="Genomic_DNA"/>
</dbReference>
<feature type="region of interest" description="Disordered" evidence="1">
    <location>
        <begin position="54"/>
        <end position="74"/>
    </location>
</feature>
<reference evidence="2 3" key="1">
    <citation type="submission" date="2023-08" db="EMBL/GenBank/DDBJ databases">
        <title>The draft genome sequence of Paracraurococcus sp. LOR1-02.</title>
        <authorList>
            <person name="Kingkaew E."/>
            <person name="Tanasupawat S."/>
        </authorList>
    </citation>
    <scope>NUCLEOTIDE SEQUENCE [LARGE SCALE GENOMIC DNA]</scope>
    <source>
        <strain evidence="2 3">LOR1-02</strain>
    </source>
</reference>
<accession>A0ABT9E499</accession>